<keyword evidence="3 5" id="KW-1133">Transmembrane helix</keyword>
<dbReference type="Proteomes" id="UP000612893">
    <property type="component" value="Unassembled WGS sequence"/>
</dbReference>
<accession>A0A934JZM5</accession>
<dbReference type="GO" id="GO:0005886">
    <property type="term" value="C:plasma membrane"/>
    <property type="evidence" value="ECO:0007669"/>
    <property type="project" value="UniProtKB-SubCell"/>
</dbReference>
<comment type="caution">
    <text evidence="7">The sequence shown here is derived from an EMBL/GenBank/DDBJ whole genome shotgun (WGS) entry which is preliminary data.</text>
</comment>
<feature type="transmembrane region" description="Helical" evidence="5">
    <location>
        <begin position="324"/>
        <end position="345"/>
    </location>
</feature>
<dbReference type="InterPro" id="IPR020846">
    <property type="entry name" value="MFS_dom"/>
</dbReference>
<proteinExistence type="predicted"/>
<dbReference type="RefSeq" id="WP_338202035.1">
    <property type="nucleotide sequence ID" value="NZ_JAEKNR010000130.1"/>
</dbReference>
<feature type="transmembrane region" description="Helical" evidence="5">
    <location>
        <begin position="134"/>
        <end position="153"/>
    </location>
</feature>
<keyword evidence="4 5" id="KW-0472">Membrane</keyword>
<evidence type="ECO:0000313" key="7">
    <source>
        <dbReference type="EMBL" id="MBJ7598826.1"/>
    </source>
</evidence>
<organism evidence="7 8">
    <name type="scientific">Candidatus Nephthysia bennettiae</name>
    <dbReference type="NCBI Taxonomy" id="3127016"/>
    <lineage>
        <taxon>Bacteria</taxon>
        <taxon>Bacillati</taxon>
        <taxon>Candidatus Dormiibacterota</taxon>
        <taxon>Candidatus Dormibacteria</taxon>
        <taxon>Candidatus Dormibacterales</taxon>
        <taxon>Candidatus Dormibacteraceae</taxon>
        <taxon>Candidatus Nephthysia</taxon>
    </lineage>
</organism>
<dbReference type="GO" id="GO:0022857">
    <property type="term" value="F:transmembrane transporter activity"/>
    <property type="evidence" value="ECO:0007669"/>
    <property type="project" value="InterPro"/>
</dbReference>
<feature type="transmembrane region" description="Helical" evidence="5">
    <location>
        <begin position="235"/>
        <end position="260"/>
    </location>
</feature>
<feature type="domain" description="Major facilitator superfamily (MFS) profile" evidence="6">
    <location>
        <begin position="6"/>
        <end position="390"/>
    </location>
</feature>
<dbReference type="SUPFAM" id="SSF103473">
    <property type="entry name" value="MFS general substrate transporter"/>
    <property type="match status" value="1"/>
</dbReference>
<evidence type="ECO:0000256" key="2">
    <source>
        <dbReference type="ARBA" id="ARBA00022692"/>
    </source>
</evidence>
<feature type="transmembrane region" description="Helical" evidence="5">
    <location>
        <begin position="267"/>
        <end position="285"/>
    </location>
</feature>
<reference evidence="7" key="1">
    <citation type="submission" date="2020-10" db="EMBL/GenBank/DDBJ databases">
        <title>Ca. Dormibacterota MAGs.</title>
        <authorList>
            <person name="Montgomery K."/>
        </authorList>
    </citation>
    <scope>NUCLEOTIDE SEQUENCE [LARGE SCALE GENOMIC DNA]</scope>
    <source>
        <strain evidence="7">SC8812_S17_10</strain>
    </source>
</reference>
<name>A0A934JZM5_9BACT</name>
<dbReference type="InterPro" id="IPR011701">
    <property type="entry name" value="MFS"/>
</dbReference>
<feature type="transmembrane region" description="Helical" evidence="5">
    <location>
        <begin position="204"/>
        <end position="229"/>
    </location>
</feature>
<dbReference type="PROSITE" id="PS50850">
    <property type="entry name" value="MFS"/>
    <property type="match status" value="1"/>
</dbReference>
<keyword evidence="8" id="KW-1185">Reference proteome</keyword>
<dbReference type="PANTHER" id="PTHR23523">
    <property type="match status" value="1"/>
</dbReference>
<dbReference type="InterPro" id="IPR036259">
    <property type="entry name" value="MFS_trans_sf"/>
</dbReference>
<evidence type="ECO:0000256" key="3">
    <source>
        <dbReference type="ARBA" id="ARBA00022989"/>
    </source>
</evidence>
<dbReference type="Gene3D" id="1.20.1250.20">
    <property type="entry name" value="MFS general substrate transporter like domains"/>
    <property type="match status" value="1"/>
</dbReference>
<protein>
    <submittedName>
        <fullName evidence="7">MFS transporter</fullName>
    </submittedName>
</protein>
<evidence type="ECO:0000256" key="4">
    <source>
        <dbReference type="ARBA" id="ARBA00023136"/>
    </source>
</evidence>
<feature type="transmembrane region" description="Helical" evidence="5">
    <location>
        <begin position="291"/>
        <end position="312"/>
    </location>
</feature>
<feature type="transmembrane region" description="Helical" evidence="5">
    <location>
        <begin position="357"/>
        <end position="376"/>
    </location>
</feature>
<feature type="transmembrane region" description="Helical" evidence="5">
    <location>
        <begin position="165"/>
        <end position="183"/>
    </location>
</feature>
<keyword evidence="2 5" id="KW-0812">Transmembrane</keyword>
<evidence type="ECO:0000259" key="6">
    <source>
        <dbReference type="PROSITE" id="PS50850"/>
    </source>
</evidence>
<evidence type="ECO:0000313" key="8">
    <source>
        <dbReference type="Proteomes" id="UP000612893"/>
    </source>
</evidence>
<evidence type="ECO:0000256" key="1">
    <source>
        <dbReference type="ARBA" id="ARBA00004651"/>
    </source>
</evidence>
<dbReference type="Pfam" id="PF07690">
    <property type="entry name" value="MFS_1"/>
    <property type="match status" value="1"/>
</dbReference>
<feature type="transmembrane region" description="Helical" evidence="5">
    <location>
        <begin position="76"/>
        <end position="93"/>
    </location>
</feature>
<dbReference type="AlphaFoldDB" id="A0A934JZM5"/>
<dbReference type="EMBL" id="JAEKNR010000130">
    <property type="protein sequence ID" value="MBJ7598826.1"/>
    <property type="molecule type" value="Genomic_DNA"/>
</dbReference>
<feature type="transmembrane region" description="Helical" evidence="5">
    <location>
        <begin position="43"/>
        <end position="69"/>
    </location>
</feature>
<comment type="subcellular location">
    <subcellularLocation>
        <location evidence="1">Cell membrane</location>
        <topology evidence="1">Multi-pass membrane protein</topology>
    </subcellularLocation>
</comment>
<sequence length="390" mass="40896">MRSLRRPAVTALVIWLLGVNLRSIIFGVPPVLPQVRQDLGLSFSAAGALTSVAIGMLGLGSIPGAVLGTRLGAHRTVTVSSLVLGGAAAARLLPPELFWVFAGTLALTACVALAQPSVPVLVRRWYPDSVPRVSSVYSNGILIGNVAGASVTPLVEQLFGWRPTFLMWAGIALLGGALWVWLTPRDDRPSPPIRFLAAAREPRVWQITALFVFQNIAYFTVSTWLPFLLRGQSAAYVSFVLLCLNCFPLGPLLLLAFVGWNYAISTVFYMAAAVMTVIGTLGLLLGMVPLAWLLAFLVGLGCAGAFVGVLALPPLMARDEMEVAAFTALVFTAGYLLSFGGPLLAGALADGTGQVTAAFWPALVAGILMAVVGLFAPRMLARAAAAGAPA</sequence>
<dbReference type="InterPro" id="IPR052524">
    <property type="entry name" value="MFS_Cyanate_Porter"/>
</dbReference>
<gene>
    <name evidence="7" type="ORF">JF922_12185</name>
</gene>
<dbReference type="PANTHER" id="PTHR23523:SF2">
    <property type="entry name" value="2-NITROIMIDAZOLE TRANSPORTER"/>
    <property type="match status" value="1"/>
</dbReference>
<evidence type="ECO:0000256" key="5">
    <source>
        <dbReference type="SAM" id="Phobius"/>
    </source>
</evidence>
<feature type="transmembrane region" description="Helical" evidence="5">
    <location>
        <begin position="99"/>
        <end position="122"/>
    </location>
</feature>